<keyword evidence="3" id="KW-0732">Signal</keyword>
<dbReference type="AlphaFoldDB" id="A0A6B0U2P7"/>
<evidence type="ECO:0008006" key="6">
    <source>
        <dbReference type="Google" id="ProtNLM"/>
    </source>
</evidence>
<feature type="region of interest" description="Disordered" evidence="1">
    <location>
        <begin position="270"/>
        <end position="290"/>
    </location>
</feature>
<feature type="compositionally biased region" description="Basic and acidic residues" evidence="1">
    <location>
        <begin position="217"/>
        <end position="230"/>
    </location>
</feature>
<dbReference type="PANTHER" id="PTHR40940:SF1">
    <property type="entry name" value="PROTEIN BATD"/>
    <property type="match status" value="1"/>
</dbReference>
<feature type="compositionally biased region" description="Low complexity" evidence="1">
    <location>
        <begin position="417"/>
        <end position="432"/>
    </location>
</feature>
<keyword evidence="5" id="KW-1185">Reference proteome</keyword>
<dbReference type="Proteomes" id="UP000436016">
    <property type="component" value="Unassembled WGS sequence"/>
</dbReference>
<dbReference type="EMBL" id="WUWG01000003">
    <property type="protein sequence ID" value="MXU65271.1"/>
    <property type="molecule type" value="Genomic_DNA"/>
</dbReference>
<organism evidence="4 5">
    <name type="scientific">Oceanomicrobium pacificus</name>
    <dbReference type="NCBI Taxonomy" id="2692916"/>
    <lineage>
        <taxon>Bacteria</taxon>
        <taxon>Pseudomonadati</taxon>
        <taxon>Pseudomonadota</taxon>
        <taxon>Alphaproteobacteria</taxon>
        <taxon>Rhodobacterales</taxon>
        <taxon>Paracoccaceae</taxon>
        <taxon>Oceanomicrobium</taxon>
    </lineage>
</organism>
<feature type="signal peptide" evidence="3">
    <location>
        <begin position="1"/>
        <end position="24"/>
    </location>
</feature>
<accession>A0A6B0U2P7</accession>
<evidence type="ECO:0000256" key="2">
    <source>
        <dbReference type="SAM" id="Phobius"/>
    </source>
</evidence>
<keyword evidence="2" id="KW-1133">Transmembrane helix</keyword>
<protein>
    <recommendedName>
        <fullName evidence="6">Oxygen tolerance</fullName>
    </recommendedName>
</protein>
<comment type="caution">
    <text evidence="4">The sequence shown here is derived from an EMBL/GenBank/DDBJ whole genome shotgun (WGS) entry which is preliminary data.</text>
</comment>
<evidence type="ECO:0000313" key="5">
    <source>
        <dbReference type="Proteomes" id="UP000436016"/>
    </source>
</evidence>
<dbReference type="InterPro" id="IPR025738">
    <property type="entry name" value="BatD"/>
</dbReference>
<feature type="region of interest" description="Disordered" evidence="1">
    <location>
        <begin position="209"/>
        <end position="230"/>
    </location>
</feature>
<sequence>MSGGLCIRGAVSACAVLLAGAAWAADPVVEVVAPEGPLTVGTPATLRITVLSDSFFPAPPVFPEFDEPNLVVTLPPNASGPTSKRIDGETWSGIARRYSVTALAPGDVTLQGTDLQVTVGDGPNAAPRTVAVPMPPVDLSAIVPDGAAALDPYLAADALTLTESWSVEGESFETGAALTRSVMVEAGNTLSMFLPPLLPPAPNGVAVYPEEPSLSDRPGERGRGPTARREDKATYVFQSPGQVTFPAVTLDWWNADAGQVDTARLPERKINVTGEPLSESTDAPPEPEARRSEALPWMGILLVLSWGGLAALALRFWRRWRASPDGREWAAYRDLRAACGTGDAARIARCLDRWAQAGGASRTEFGAAGKGAADALLALNASRFRPDRPALPGDAGAAIAQSARDWRRTRHRRRTPLPDLSLNPSLPGADTG</sequence>
<evidence type="ECO:0000256" key="1">
    <source>
        <dbReference type="SAM" id="MobiDB-lite"/>
    </source>
</evidence>
<evidence type="ECO:0000256" key="3">
    <source>
        <dbReference type="SAM" id="SignalP"/>
    </source>
</evidence>
<reference evidence="4 5" key="1">
    <citation type="submission" date="2019-12" db="EMBL/GenBank/DDBJ databases">
        <title>Strain KN286 was isolated from seawater, which was collected from Caroline Seamount in the tropical western Pacific.</title>
        <authorList>
            <person name="Wang Q."/>
        </authorList>
    </citation>
    <scope>NUCLEOTIDE SEQUENCE [LARGE SCALE GENOMIC DNA]</scope>
    <source>
        <strain evidence="4 5">KN286</strain>
    </source>
</reference>
<keyword evidence="2" id="KW-0472">Membrane</keyword>
<keyword evidence="2" id="KW-0812">Transmembrane</keyword>
<dbReference type="RefSeq" id="WP_160853596.1">
    <property type="nucleotide sequence ID" value="NZ_WUWG01000003.1"/>
</dbReference>
<dbReference type="PANTHER" id="PTHR40940">
    <property type="entry name" value="PROTEIN BATD-RELATED"/>
    <property type="match status" value="1"/>
</dbReference>
<feature type="transmembrane region" description="Helical" evidence="2">
    <location>
        <begin position="294"/>
        <end position="317"/>
    </location>
</feature>
<feature type="chain" id="PRO_5025676352" description="Oxygen tolerance" evidence="3">
    <location>
        <begin position="25"/>
        <end position="432"/>
    </location>
</feature>
<gene>
    <name evidence="4" type="ORF">GSH16_07410</name>
</gene>
<proteinExistence type="predicted"/>
<evidence type="ECO:0000313" key="4">
    <source>
        <dbReference type="EMBL" id="MXU65271.1"/>
    </source>
</evidence>
<name>A0A6B0U2P7_9RHOB</name>
<feature type="region of interest" description="Disordered" evidence="1">
    <location>
        <begin position="388"/>
        <end position="432"/>
    </location>
</feature>